<protein>
    <submittedName>
        <fullName evidence="2">Uncharacterized protein</fullName>
    </submittedName>
</protein>
<evidence type="ECO:0000256" key="1">
    <source>
        <dbReference type="SAM" id="Phobius"/>
    </source>
</evidence>
<dbReference type="Proteomes" id="UP000242683">
    <property type="component" value="Unassembled WGS sequence"/>
</dbReference>
<accession>A0A1Y3G707</accession>
<comment type="caution">
    <text evidence="2">The sequence shown here is derived from an EMBL/GenBank/DDBJ whole genome shotgun (WGS) entry which is preliminary data.</text>
</comment>
<organism evidence="2 3">
    <name type="scientific">Acetobacter malorum</name>
    <dbReference type="NCBI Taxonomy" id="178901"/>
    <lineage>
        <taxon>Bacteria</taxon>
        <taxon>Pseudomonadati</taxon>
        <taxon>Pseudomonadota</taxon>
        <taxon>Alphaproteobacteria</taxon>
        <taxon>Acetobacterales</taxon>
        <taxon>Acetobacteraceae</taxon>
        <taxon>Acetobacter</taxon>
    </lineage>
</organism>
<dbReference type="RefSeq" id="WP_086653075.1">
    <property type="nucleotide sequence ID" value="NZ_JBDNRO010000004.1"/>
</dbReference>
<evidence type="ECO:0000313" key="2">
    <source>
        <dbReference type="EMBL" id="OUJ06621.1"/>
    </source>
</evidence>
<proteinExistence type="predicted"/>
<dbReference type="AlphaFoldDB" id="A0A1Y3G707"/>
<keyword evidence="1" id="KW-1133">Transmembrane helix</keyword>
<dbReference type="EMBL" id="JOPG01000009">
    <property type="protein sequence ID" value="OUJ06621.1"/>
    <property type="molecule type" value="Genomic_DNA"/>
</dbReference>
<sequence>MDGDQKFWLGLWAIVATTIVSIVLMICIAATYGSAKQWKTLQEMVRNGASPMAAACAIEGKNGSDNQYPIACSKYP</sequence>
<keyword evidence="1" id="KW-0812">Transmembrane</keyword>
<evidence type="ECO:0000313" key="3">
    <source>
        <dbReference type="Proteomes" id="UP000242683"/>
    </source>
</evidence>
<keyword evidence="1" id="KW-0472">Membrane</keyword>
<feature type="transmembrane region" description="Helical" evidence="1">
    <location>
        <begin position="12"/>
        <end position="32"/>
    </location>
</feature>
<name>A0A1Y3G707_9PROT</name>
<reference evidence="3" key="1">
    <citation type="submission" date="2014-06" db="EMBL/GenBank/DDBJ databases">
        <authorList>
            <person name="Winans N.J."/>
            <person name="Newell P.D."/>
            <person name="Douglas A.E."/>
        </authorList>
    </citation>
    <scope>NUCLEOTIDE SEQUENCE [LARGE SCALE GENOMIC DNA]</scope>
    <source>
        <strain evidence="3">DsW_057</strain>
    </source>
</reference>
<gene>
    <name evidence="2" type="ORF">HK23_14160</name>
</gene>